<evidence type="ECO:0000313" key="2">
    <source>
        <dbReference type="EMBL" id="CUS23672.1"/>
    </source>
</evidence>
<organism evidence="2 3">
    <name type="scientific">Lachancea quebecensis</name>
    <dbReference type="NCBI Taxonomy" id="1654605"/>
    <lineage>
        <taxon>Eukaryota</taxon>
        <taxon>Fungi</taxon>
        <taxon>Dikarya</taxon>
        <taxon>Ascomycota</taxon>
        <taxon>Saccharomycotina</taxon>
        <taxon>Saccharomycetes</taxon>
        <taxon>Saccharomycetales</taxon>
        <taxon>Saccharomycetaceae</taxon>
        <taxon>Lachancea</taxon>
    </lineage>
</organism>
<dbReference type="Pfam" id="PF00566">
    <property type="entry name" value="RabGAP-TBC"/>
    <property type="match status" value="1"/>
</dbReference>
<accession>A0A0P1KUV2</accession>
<keyword evidence="3" id="KW-1185">Reference proteome</keyword>
<dbReference type="InterPro" id="IPR000195">
    <property type="entry name" value="Rab-GAP-TBC_dom"/>
</dbReference>
<name>A0A0P1KUV2_9SACH</name>
<dbReference type="Gene3D" id="1.10.472.80">
    <property type="entry name" value="Ypt/Rab-GAP domain of gyp1p, domain 3"/>
    <property type="match status" value="1"/>
</dbReference>
<dbReference type="PANTHER" id="PTHR22957">
    <property type="entry name" value="TBC1 DOMAIN FAMILY MEMBER GTPASE-ACTIVATING PROTEIN"/>
    <property type="match status" value="1"/>
</dbReference>
<dbReference type="SMART" id="SM00164">
    <property type="entry name" value="TBC"/>
    <property type="match status" value="1"/>
</dbReference>
<dbReference type="OrthoDB" id="27140at2759"/>
<evidence type="ECO:0000313" key="3">
    <source>
        <dbReference type="Proteomes" id="UP000236544"/>
    </source>
</evidence>
<gene>
    <name evidence="2" type="ORF">LAQU0_S11e01662g</name>
</gene>
<dbReference type="InterPro" id="IPR035969">
    <property type="entry name" value="Rab-GAP_TBC_sf"/>
</dbReference>
<dbReference type="SUPFAM" id="SSF47923">
    <property type="entry name" value="Ypt/Rab-GAP domain of gyp1p"/>
    <property type="match status" value="2"/>
</dbReference>
<dbReference type="GO" id="GO:0005096">
    <property type="term" value="F:GTPase activator activity"/>
    <property type="evidence" value="ECO:0007669"/>
    <property type="project" value="TreeGrafter"/>
</dbReference>
<dbReference type="PROSITE" id="PS50086">
    <property type="entry name" value="TBC_RABGAP"/>
    <property type="match status" value="1"/>
</dbReference>
<reference evidence="3" key="1">
    <citation type="submission" date="2015-10" db="EMBL/GenBank/DDBJ databases">
        <authorList>
            <person name="Devillers H."/>
        </authorList>
    </citation>
    <scope>NUCLEOTIDE SEQUENCE [LARGE SCALE GENOMIC DNA]</scope>
</reference>
<protein>
    <submittedName>
        <fullName evidence="2">LAQU0S11e01662g1_1</fullName>
    </submittedName>
</protein>
<feature type="domain" description="Rab-GAP TBC" evidence="1">
    <location>
        <begin position="35"/>
        <end position="264"/>
    </location>
</feature>
<evidence type="ECO:0000259" key="1">
    <source>
        <dbReference type="PROSITE" id="PS50086"/>
    </source>
</evidence>
<dbReference type="Proteomes" id="UP000236544">
    <property type="component" value="Unassembled WGS sequence"/>
</dbReference>
<proteinExistence type="predicted"/>
<dbReference type="AlphaFoldDB" id="A0A0P1KUV2"/>
<sequence>MERSGKIEHLVQRYGTREELIKRGVWRGELYRAEEATFLDRGWCWKTLLLDREDELLVTELVQVPTDFQEAECSKAEAGRLGVRRLTTELVQDHPLMEDDDRLKESISIQETLDIVRLDISRLLLDPVFSNPECKAEMVQILYNYVAHNHTSYKQGYHELCGAVYLQMLEEEGEARKLNTLNIFNKLMRQVRPVFYEETALLQFSKQKFDTIFKLTAPMLRHLLTAHHGLDHAVWLIRWTRLLFLREFDIGYVLRIWDHLLTFTVPVQDLVACCAVVLLIAVTQDLYACEDQGEVISILLHYPQEKLINCVDLMKHSASLYELFVTRQYSDMRGLGENLCKVYNRSWYEKQTQVTDHNRLRLEERLKRRVEQRLRK</sequence>
<dbReference type="Gene3D" id="1.10.8.270">
    <property type="entry name" value="putative rabgap domain of human tbc1 domain family member 14 like domains"/>
    <property type="match status" value="1"/>
</dbReference>
<dbReference type="EMBL" id="LN890568">
    <property type="protein sequence ID" value="CUS23672.1"/>
    <property type="molecule type" value="Genomic_DNA"/>
</dbReference>